<dbReference type="Proteomes" id="UP000800036">
    <property type="component" value="Unassembled WGS sequence"/>
</dbReference>
<sequence length="220" mass="24548">MCVRNVYTYGRLVTVLARVIRGDKGLCTRKKHISCKRPLAYGRHFDTRIFTQMNPAFAAVPTTEAFVEEMNATNHLEDAPSTPPALALIDEEALLSSPEPKYEEPLYTEINIPLPVIPKPKVDTGKRQKSHSISTFKPFHHRGSSSDSTRKSGEEWPRIKKELKSREVAAAMNLAGKHRRSATIDALAVVPAVLVLSAELFTPGERQKRKGCGKWEDGMI</sequence>
<name>A0A6A5V6J6_9PLEO</name>
<dbReference type="AlphaFoldDB" id="A0A6A5V6J6"/>
<organism evidence="2 3">
    <name type="scientific">Bimuria novae-zelandiae CBS 107.79</name>
    <dbReference type="NCBI Taxonomy" id="1447943"/>
    <lineage>
        <taxon>Eukaryota</taxon>
        <taxon>Fungi</taxon>
        <taxon>Dikarya</taxon>
        <taxon>Ascomycota</taxon>
        <taxon>Pezizomycotina</taxon>
        <taxon>Dothideomycetes</taxon>
        <taxon>Pleosporomycetidae</taxon>
        <taxon>Pleosporales</taxon>
        <taxon>Massarineae</taxon>
        <taxon>Didymosphaeriaceae</taxon>
        <taxon>Bimuria</taxon>
    </lineage>
</organism>
<evidence type="ECO:0000256" key="1">
    <source>
        <dbReference type="SAM" id="MobiDB-lite"/>
    </source>
</evidence>
<evidence type="ECO:0000313" key="2">
    <source>
        <dbReference type="EMBL" id="KAF1972694.1"/>
    </source>
</evidence>
<feature type="region of interest" description="Disordered" evidence="1">
    <location>
        <begin position="119"/>
        <end position="160"/>
    </location>
</feature>
<gene>
    <name evidence="2" type="ORF">BU23DRAFT_599463</name>
</gene>
<feature type="compositionally biased region" description="Basic and acidic residues" evidence="1">
    <location>
        <begin position="148"/>
        <end position="160"/>
    </location>
</feature>
<protein>
    <submittedName>
        <fullName evidence="2">Uncharacterized protein</fullName>
    </submittedName>
</protein>
<dbReference type="OrthoDB" id="3799784at2759"/>
<reference evidence="2" key="1">
    <citation type="journal article" date="2020" name="Stud. Mycol.">
        <title>101 Dothideomycetes genomes: a test case for predicting lifestyles and emergence of pathogens.</title>
        <authorList>
            <person name="Haridas S."/>
            <person name="Albert R."/>
            <person name="Binder M."/>
            <person name="Bloem J."/>
            <person name="Labutti K."/>
            <person name="Salamov A."/>
            <person name="Andreopoulos B."/>
            <person name="Baker S."/>
            <person name="Barry K."/>
            <person name="Bills G."/>
            <person name="Bluhm B."/>
            <person name="Cannon C."/>
            <person name="Castanera R."/>
            <person name="Culley D."/>
            <person name="Daum C."/>
            <person name="Ezra D."/>
            <person name="Gonzalez J."/>
            <person name="Henrissat B."/>
            <person name="Kuo A."/>
            <person name="Liang C."/>
            <person name="Lipzen A."/>
            <person name="Lutzoni F."/>
            <person name="Magnuson J."/>
            <person name="Mondo S."/>
            <person name="Nolan M."/>
            <person name="Ohm R."/>
            <person name="Pangilinan J."/>
            <person name="Park H.-J."/>
            <person name="Ramirez L."/>
            <person name="Alfaro M."/>
            <person name="Sun H."/>
            <person name="Tritt A."/>
            <person name="Yoshinaga Y."/>
            <person name="Zwiers L.-H."/>
            <person name="Turgeon B."/>
            <person name="Goodwin S."/>
            <person name="Spatafora J."/>
            <person name="Crous P."/>
            <person name="Grigoriev I."/>
        </authorList>
    </citation>
    <scope>NUCLEOTIDE SEQUENCE</scope>
    <source>
        <strain evidence="2">CBS 107.79</strain>
    </source>
</reference>
<dbReference type="EMBL" id="ML976685">
    <property type="protein sequence ID" value="KAF1972694.1"/>
    <property type="molecule type" value="Genomic_DNA"/>
</dbReference>
<proteinExistence type="predicted"/>
<accession>A0A6A5V6J6</accession>
<evidence type="ECO:0000313" key="3">
    <source>
        <dbReference type="Proteomes" id="UP000800036"/>
    </source>
</evidence>
<keyword evidence="3" id="KW-1185">Reference proteome</keyword>